<name>A0AAV8YZN2_9CUCU</name>
<accession>A0AAV8YZN2</accession>
<sequence>MFKNEYQFMHFKVGHVQNNTPYTTLYLEEPILILKTNTAKSYRGLVKLAGNMPLSPLSFMPINQPSSCKIEKRL</sequence>
<comment type="caution">
    <text evidence="1">The sequence shown here is derived from an EMBL/GenBank/DDBJ whole genome shotgun (WGS) entry which is preliminary data.</text>
</comment>
<protein>
    <submittedName>
        <fullName evidence="1">Uncharacterized protein</fullName>
    </submittedName>
</protein>
<organism evidence="1 2">
    <name type="scientific">Aromia moschata</name>
    <dbReference type="NCBI Taxonomy" id="1265417"/>
    <lineage>
        <taxon>Eukaryota</taxon>
        <taxon>Metazoa</taxon>
        <taxon>Ecdysozoa</taxon>
        <taxon>Arthropoda</taxon>
        <taxon>Hexapoda</taxon>
        <taxon>Insecta</taxon>
        <taxon>Pterygota</taxon>
        <taxon>Neoptera</taxon>
        <taxon>Endopterygota</taxon>
        <taxon>Coleoptera</taxon>
        <taxon>Polyphaga</taxon>
        <taxon>Cucujiformia</taxon>
        <taxon>Chrysomeloidea</taxon>
        <taxon>Cerambycidae</taxon>
        <taxon>Cerambycinae</taxon>
        <taxon>Callichromatini</taxon>
        <taxon>Aromia</taxon>
    </lineage>
</organism>
<evidence type="ECO:0000313" key="1">
    <source>
        <dbReference type="EMBL" id="KAJ8956561.1"/>
    </source>
</evidence>
<dbReference type="EMBL" id="JAPWTK010000029">
    <property type="protein sequence ID" value="KAJ8956561.1"/>
    <property type="molecule type" value="Genomic_DNA"/>
</dbReference>
<evidence type="ECO:0000313" key="2">
    <source>
        <dbReference type="Proteomes" id="UP001162162"/>
    </source>
</evidence>
<gene>
    <name evidence="1" type="ORF">NQ318_019285</name>
</gene>
<dbReference type="AlphaFoldDB" id="A0AAV8YZN2"/>
<proteinExistence type="predicted"/>
<reference evidence="1" key="1">
    <citation type="journal article" date="2023" name="Insect Mol. Biol.">
        <title>Genome sequencing provides insights into the evolution of gene families encoding plant cell wall-degrading enzymes in longhorned beetles.</title>
        <authorList>
            <person name="Shin N.R."/>
            <person name="Okamura Y."/>
            <person name="Kirsch R."/>
            <person name="Pauchet Y."/>
        </authorList>
    </citation>
    <scope>NUCLEOTIDE SEQUENCE</scope>
    <source>
        <strain evidence="1">AMC_N1</strain>
    </source>
</reference>
<keyword evidence="2" id="KW-1185">Reference proteome</keyword>
<dbReference type="Proteomes" id="UP001162162">
    <property type="component" value="Unassembled WGS sequence"/>
</dbReference>